<proteinExistence type="predicted"/>
<name>A0A2G5TP76_9PELO</name>
<evidence type="ECO:0008006" key="3">
    <source>
        <dbReference type="Google" id="ProtNLM"/>
    </source>
</evidence>
<gene>
    <name evidence="1" type="primary">Cnig_chr_V.g20757</name>
    <name evidence="1" type="ORF">B9Z55_020757</name>
</gene>
<dbReference type="OrthoDB" id="10042427at2759"/>
<keyword evidence="2" id="KW-1185">Reference proteome</keyword>
<accession>A0A2G5TP76</accession>
<evidence type="ECO:0000313" key="1">
    <source>
        <dbReference type="EMBL" id="PIC29038.1"/>
    </source>
</evidence>
<comment type="caution">
    <text evidence="1">The sequence shown here is derived from an EMBL/GenBank/DDBJ whole genome shotgun (WGS) entry which is preliminary data.</text>
</comment>
<organism evidence="1 2">
    <name type="scientific">Caenorhabditis nigoni</name>
    <dbReference type="NCBI Taxonomy" id="1611254"/>
    <lineage>
        <taxon>Eukaryota</taxon>
        <taxon>Metazoa</taxon>
        <taxon>Ecdysozoa</taxon>
        <taxon>Nematoda</taxon>
        <taxon>Chromadorea</taxon>
        <taxon>Rhabditida</taxon>
        <taxon>Rhabditina</taxon>
        <taxon>Rhabditomorpha</taxon>
        <taxon>Rhabditoidea</taxon>
        <taxon>Rhabditidae</taxon>
        <taxon>Peloderinae</taxon>
        <taxon>Caenorhabditis</taxon>
    </lineage>
</organism>
<protein>
    <recommendedName>
        <fullName evidence="3">Tc1-like transposase DDE domain-containing protein</fullName>
    </recommendedName>
</protein>
<sequence>MYSHQLHNVFNAYCPLRAEADTFVLRHDNAHLHTTLATCQKMPGLSIKVLKHPSYSPDLVLSEFYVLRSLWNG</sequence>
<reference evidence="2" key="1">
    <citation type="submission" date="2017-10" db="EMBL/GenBank/DDBJ databases">
        <title>Rapid genome shrinkage in a self-fertile nematode reveals novel sperm competition proteins.</title>
        <authorList>
            <person name="Yin D."/>
            <person name="Schwarz E.M."/>
            <person name="Thomas C.G."/>
            <person name="Felde R.L."/>
            <person name="Korf I.F."/>
            <person name="Cutter A.D."/>
            <person name="Schartner C.M."/>
            <person name="Ralston E.J."/>
            <person name="Meyer B.J."/>
            <person name="Haag E.S."/>
        </authorList>
    </citation>
    <scope>NUCLEOTIDE SEQUENCE [LARGE SCALE GENOMIC DNA]</scope>
    <source>
        <strain evidence="2">JU1422</strain>
    </source>
</reference>
<dbReference type="AlphaFoldDB" id="A0A2G5TP76"/>
<dbReference type="InterPro" id="IPR036397">
    <property type="entry name" value="RNaseH_sf"/>
</dbReference>
<dbReference type="Gene3D" id="3.30.420.10">
    <property type="entry name" value="Ribonuclease H-like superfamily/Ribonuclease H"/>
    <property type="match status" value="1"/>
</dbReference>
<dbReference type="GO" id="GO:0003676">
    <property type="term" value="F:nucleic acid binding"/>
    <property type="evidence" value="ECO:0007669"/>
    <property type="project" value="InterPro"/>
</dbReference>
<dbReference type="EMBL" id="PDUG01000005">
    <property type="protein sequence ID" value="PIC29038.1"/>
    <property type="molecule type" value="Genomic_DNA"/>
</dbReference>
<evidence type="ECO:0000313" key="2">
    <source>
        <dbReference type="Proteomes" id="UP000230233"/>
    </source>
</evidence>
<dbReference type="Proteomes" id="UP000230233">
    <property type="component" value="Chromosome V"/>
</dbReference>